<dbReference type="EMBL" id="CAUEEQ010005559">
    <property type="protein sequence ID" value="CAJ0929147.1"/>
    <property type="molecule type" value="Genomic_DNA"/>
</dbReference>
<sequence length="35" mass="4052">MHLPNLENCTIFRVTSPRHFSSTVSPIAIFHQTLR</sequence>
<evidence type="ECO:0000313" key="1">
    <source>
        <dbReference type="EMBL" id="CAJ0929147.1"/>
    </source>
</evidence>
<keyword evidence="2" id="KW-1185">Reference proteome</keyword>
<gene>
    <name evidence="1" type="ORF">RIMI_LOCUS3658970</name>
</gene>
<accession>A0ABN9KZ30</accession>
<proteinExistence type="predicted"/>
<name>A0ABN9KZ30_9NEOB</name>
<organism evidence="1 2">
    <name type="scientific">Ranitomeya imitator</name>
    <name type="common">mimic poison frog</name>
    <dbReference type="NCBI Taxonomy" id="111125"/>
    <lineage>
        <taxon>Eukaryota</taxon>
        <taxon>Metazoa</taxon>
        <taxon>Chordata</taxon>
        <taxon>Craniata</taxon>
        <taxon>Vertebrata</taxon>
        <taxon>Euteleostomi</taxon>
        <taxon>Amphibia</taxon>
        <taxon>Batrachia</taxon>
        <taxon>Anura</taxon>
        <taxon>Neobatrachia</taxon>
        <taxon>Hyloidea</taxon>
        <taxon>Dendrobatidae</taxon>
        <taxon>Dendrobatinae</taxon>
        <taxon>Ranitomeya</taxon>
    </lineage>
</organism>
<reference evidence="1" key="1">
    <citation type="submission" date="2023-07" db="EMBL/GenBank/DDBJ databases">
        <authorList>
            <person name="Stuckert A."/>
        </authorList>
    </citation>
    <scope>NUCLEOTIDE SEQUENCE</scope>
</reference>
<comment type="caution">
    <text evidence="1">The sequence shown here is derived from an EMBL/GenBank/DDBJ whole genome shotgun (WGS) entry which is preliminary data.</text>
</comment>
<dbReference type="Proteomes" id="UP001176940">
    <property type="component" value="Unassembled WGS sequence"/>
</dbReference>
<evidence type="ECO:0000313" key="2">
    <source>
        <dbReference type="Proteomes" id="UP001176940"/>
    </source>
</evidence>
<protein>
    <submittedName>
        <fullName evidence="1">Uncharacterized protein</fullName>
    </submittedName>
</protein>